<accession>A0ABS6E7X6</accession>
<proteinExistence type="predicted"/>
<keyword evidence="3" id="KW-1185">Reference proteome</keyword>
<organism evidence="2 3">
    <name type="scientific">Tissierella simiarum</name>
    <dbReference type="NCBI Taxonomy" id="2841534"/>
    <lineage>
        <taxon>Bacteria</taxon>
        <taxon>Bacillati</taxon>
        <taxon>Bacillota</taxon>
        <taxon>Tissierellia</taxon>
        <taxon>Tissierellales</taxon>
        <taxon>Tissierellaceae</taxon>
        <taxon>Tissierella</taxon>
    </lineage>
</organism>
<comment type="caution">
    <text evidence="2">The sequence shown here is derived from an EMBL/GenBank/DDBJ whole genome shotgun (WGS) entry which is preliminary data.</text>
</comment>
<evidence type="ECO:0000313" key="2">
    <source>
        <dbReference type="EMBL" id="MBU5438882.1"/>
    </source>
</evidence>
<keyword evidence="1" id="KW-1133">Transmembrane helix</keyword>
<evidence type="ECO:0000313" key="3">
    <source>
        <dbReference type="Proteomes" id="UP000749471"/>
    </source>
</evidence>
<name>A0ABS6E7X6_9FIRM</name>
<reference evidence="2 3" key="1">
    <citation type="submission" date="2021-06" db="EMBL/GenBank/DDBJ databases">
        <authorList>
            <person name="Sun Q."/>
            <person name="Li D."/>
        </authorList>
    </citation>
    <scope>NUCLEOTIDE SEQUENCE [LARGE SCALE GENOMIC DNA]</scope>
    <source>
        <strain evidence="2 3">MSJ-40</strain>
    </source>
</reference>
<gene>
    <name evidence="2" type="ORF">KQI42_12715</name>
</gene>
<protein>
    <recommendedName>
        <fullName evidence="4">Cache domain-containing protein</fullName>
    </recommendedName>
</protein>
<keyword evidence="1" id="KW-0812">Transmembrane</keyword>
<dbReference type="Pfam" id="PF22673">
    <property type="entry name" value="MCP-like_PDC_1"/>
    <property type="match status" value="1"/>
</dbReference>
<dbReference type="CDD" id="cd12913">
    <property type="entry name" value="PDC1_MCP_like"/>
    <property type="match status" value="1"/>
</dbReference>
<feature type="transmembrane region" description="Helical" evidence="1">
    <location>
        <begin position="323"/>
        <end position="342"/>
    </location>
</feature>
<sequence>MLKKISLGQKLALCACIVLLLAFVLLNTSTLRKTYTYSREQAKTIASFTSRYNAEKIERNFEKVATIAKDFAIQMETMVEEGNPSREMVMATMKNSLELHKDLFGIAITYEPNEFDGKDIEYINKEGNDSKGQFMPYINRGNKDSFVTELCIYDYYTEEQMEWYNIPKNTKKTFLTEPTAYLVQGKNTTMASVAVPIIRDEKFVGVVSIDTSLDYLQTEVEKVKPMGGFAEIVSTEGTYVANGLDPTKVMKDVSKEEEWNSLLKRTSVGEEFTEFGFSSITGEKVLRVFSTINIKGTDQYWTYVSVIPFSNIFAEYNFSYKRMLVIGLALFLFIIYINYSIISKDL</sequence>
<evidence type="ECO:0008006" key="4">
    <source>
        <dbReference type="Google" id="ProtNLM"/>
    </source>
</evidence>
<dbReference type="Proteomes" id="UP000749471">
    <property type="component" value="Unassembled WGS sequence"/>
</dbReference>
<dbReference type="RefSeq" id="WP_216520328.1">
    <property type="nucleotide sequence ID" value="NZ_JAHLPM010000010.1"/>
</dbReference>
<keyword evidence="1" id="KW-0472">Membrane</keyword>
<evidence type="ECO:0000256" key="1">
    <source>
        <dbReference type="SAM" id="Phobius"/>
    </source>
</evidence>
<dbReference type="EMBL" id="JAHLPM010000010">
    <property type="protein sequence ID" value="MBU5438882.1"/>
    <property type="molecule type" value="Genomic_DNA"/>
</dbReference>